<evidence type="ECO:0000313" key="1">
    <source>
        <dbReference type="EMBL" id="JAH68006.1"/>
    </source>
</evidence>
<organism evidence="1">
    <name type="scientific">Anguilla anguilla</name>
    <name type="common">European freshwater eel</name>
    <name type="synonym">Muraena anguilla</name>
    <dbReference type="NCBI Taxonomy" id="7936"/>
    <lineage>
        <taxon>Eukaryota</taxon>
        <taxon>Metazoa</taxon>
        <taxon>Chordata</taxon>
        <taxon>Craniata</taxon>
        <taxon>Vertebrata</taxon>
        <taxon>Euteleostomi</taxon>
        <taxon>Actinopterygii</taxon>
        <taxon>Neopterygii</taxon>
        <taxon>Teleostei</taxon>
        <taxon>Anguilliformes</taxon>
        <taxon>Anguillidae</taxon>
        <taxon>Anguilla</taxon>
    </lineage>
</organism>
<proteinExistence type="predicted"/>
<name>A0A0E9UQI3_ANGAN</name>
<sequence>MNSAHLMIGCSRTSHEAWACAHVTGLMGVISCVER</sequence>
<reference evidence="1" key="1">
    <citation type="submission" date="2014-11" db="EMBL/GenBank/DDBJ databases">
        <authorList>
            <person name="Amaro Gonzalez C."/>
        </authorList>
    </citation>
    <scope>NUCLEOTIDE SEQUENCE</scope>
</reference>
<reference evidence="1" key="2">
    <citation type="journal article" date="2015" name="Fish Shellfish Immunol.">
        <title>Early steps in the European eel (Anguilla anguilla)-Vibrio vulnificus interaction in the gills: Role of the RtxA13 toxin.</title>
        <authorList>
            <person name="Callol A."/>
            <person name="Pajuelo D."/>
            <person name="Ebbesson L."/>
            <person name="Teles M."/>
            <person name="MacKenzie S."/>
            <person name="Amaro C."/>
        </authorList>
    </citation>
    <scope>NUCLEOTIDE SEQUENCE</scope>
</reference>
<dbReference type="AlphaFoldDB" id="A0A0E9UQI3"/>
<accession>A0A0E9UQI3</accession>
<protein>
    <submittedName>
        <fullName evidence="1">Uncharacterized protein</fullName>
    </submittedName>
</protein>
<dbReference type="EMBL" id="GBXM01040571">
    <property type="protein sequence ID" value="JAH68006.1"/>
    <property type="molecule type" value="Transcribed_RNA"/>
</dbReference>